<reference evidence="1" key="1">
    <citation type="submission" date="2023-09" db="UniProtKB">
        <authorList>
            <consortium name="Ensembl"/>
        </authorList>
    </citation>
    <scope>IDENTIFICATION</scope>
</reference>
<dbReference type="Ensembl" id="ENSSPAT00000000997.1">
    <property type="protein sequence ID" value="ENSSPAP00000000984.1"/>
    <property type="gene ID" value="ENSSPAG00000000723.1"/>
</dbReference>
<dbReference type="GO" id="GO:0005576">
    <property type="term" value="C:extracellular region"/>
    <property type="evidence" value="ECO:0007669"/>
    <property type="project" value="InterPro"/>
</dbReference>
<accession>A0A3B4Z2S1</accession>
<dbReference type="GO" id="GO:0006955">
    <property type="term" value="P:immune response"/>
    <property type="evidence" value="ECO:0007669"/>
    <property type="project" value="InterPro"/>
</dbReference>
<dbReference type="GeneTree" id="ENSGT00980000198676"/>
<organism evidence="1">
    <name type="scientific">Stegastes partitus</name>
    <name type="common">bicolor damselfish</name>
    <dbReference type="NCBI Taxonomy" id="144197"/>
    <lineage>
        <taxon>Eukaryota</taxon>
        <taxon>Metazoa</taxon>
        <taxon>Chordata</taxon>
        <taxon>Craniata</taxon>
        <taxon>Vertebrata</taxon>
        <taxon>Euteleostomi</taxon>
        <taxon>Actinopterygii</taxon>
        <taxon>Neopterygii</taxon>
        <taxon>Teleostei</taxon>
        <taxon>Neoteleostei</taxon>
        <taxon>Acanthomorphata</taxon>
        <taxon>Ovalentaria</taxon>
        <taxon>Pomacentridae</taxon>
        <taxon>Stegastes</taxon>
    </lineage>
</organism>
<dbReference type="Gene3D" id="2.40.50.40">
    <property type="match status" value="1"/>
</dbReference>
<dbReference type="STRING" id="144197.ENSSPAP00000000984"/>
<protein>
    <submittedName>
        <fullName evidence="1">Uncharacterized protein</fullName>
    </submittedName>
</protein>
<dbReference type="GO" id="GO:0008009">
    <property type="term" value="F:chemokine activity"/>
    <property type="evidence" value="ECO:0007669"/>
    <property type="project" value="InterPro"/>
</dbReference>
<dbReference type="SUPFAM" id="SSF54117">
    <property type="entry name" value="Interleukin 8-like chemokines"/>
    <property type="match status" value="1"/>
</dbReference>
<dbReference type="AlphaFoldDB" id="A0A3B4Z2S1"/>
<name>A0A3B4Z2S1_9TELE</name>
<evidence type="ECO:0000313" key="1">
    <source>
        <dbReference type="Ensembl" id="ENSSPAP00000000984.1"/>
    </source>
</evidence>
<proteinExistence type="predicted"/>
<sequence length="117" mass="13418">MFDTTVWSVCGQKFHTSLCGLSQWMRLRSLRSLRVELHCRFTQTESRIIGRHTENVELISANSHCEETEIIDDVGLCQNVHLLLLLCSAVPPWVKKVILRIMSGKIHSQMHSETLVC</sequence>
<dbReference type="InterPro" id="IPR036048">
    <property type="entry name" value="Interleukin_8-like_sf"/>
</dbReference>